<dbReference type="SUPFAM" id="SSF48179">
    <property type="entry name" value="6-phosphogluconate dehydrogenase C-terminal domain-like"/>
    <property type="match status" value="1"/>
</dbReference>
<organism evidence="5 6">
    <name type="scientific">Algoriphagus winogradskyi</name>
    <dbReference type="NCBI Taxonomy" id="237017"/>
    <lineage>
        <taxon>Bacteria</taxon>
        <taxon>Pseudomonadati</taxon>
        <taxon>Bacteroidota</taxon>
        <taxon>Cytophagia</taxon>
        <taxon>Cytophagales</taxon>
        <taxon>Cyclobacteriaceae</taxon>
        <taxon>Algoriphagus</taxon>
    </lineage>
</organism>
<dbReference type="InterPro" id="IPR000669">
    <property type="entry name" value="Mannitol_DH"/>
</dbReference>
<dbReference type="InterPro" id="IPR013131">
    <property type="entry name" value="Mannitol_DH_N"/>
</dbReference>
<gene>
    <name evidence="5" type="ORF">SAMN06265367_103613</name>
</gene>
<dbReference type="InterPro" id="IPR013328">
    <property type="entry name" value="6PGD_dom2"/>
</dbReference>
<dbReference type="RefSeq" id="WP_283413115.1">
    <property type="nucleotide sequence ID" value="NZ_FXUA01000003.1"/>
</dbReference>
<evidence type="ECO:0000259" key="3">
    <source>
        <dbReference type="Pfam" id="PF01232"/>
    </source>
</evidence>
<dbReference type="NCBIfam" id="NF002969">
    <property type="entry name" value="PRK03643.1"/>
    <property type="match status" value="1"/>
</dbReference>
<dbReference type="InterPro" id="IPR008927">
    <property type="entry name" value="6-PGluconate_DH-like_C_sf"/>
</dbReference>
<dbReference type="InterPro" id="IPR013118">
    <property type="entry name" value="Mannitol_DH_C"/>
</dbReference>
<feature type="domain" description="Mannitol dehydrogenase N-terminal" evidence="3">
    <location>
        <begin position="17"/>
        <end position="261"/>
    </location>
</feature>
<evidence type="ECO:0000259" key="4">
    <source>
        <dbReference type="Pfam" id="PF08125"/>
    </source>
</evidence>
<name>A0ABY1P172_9BACT</name>
<dbReference type="Gene3D" id="1.10.1040.10">
    <property type="entry name" value="N-(1-d-carboxylethyl)-l-norvaline Dehydrogenase, domain 2"/>
    <property type="match status" value="1"/>
</dbReference>
<dbReference type="InterPro" id="IPR036291">
    <property type="entry name" value="NAD(P)-bd_dom_sf"/>
</dbReference>
<dbReference type="PRINTS" id="PR00084">
    <property type="entry name" value="MTLDHDRGNASE"/>
</dbReference>
<evidence type="ECO:0000313" key="5">
    <source>
        <dbReference type="EMBL" id="SMP23496.1"/>
    </source>
</evidence>
<dbReference type="EMBL" id="FXUA01000003">
    <property type="protein sequence ID" value="SMP23496.1"/>
    <property type="molecule type" value="Genomic_DNA"/>
</dbReference>
<keyword evidence="6" id="KW-1185">Reference proteome</keyword>
<evidence type="ECO:0000256" key="1">
    <source>
        <dbReference type="ARBA" id="ARBA00023002"/>
    </source>
</evidence>
<keyword evidence="1" id="KW-0560">Oxidoreductase</keyword>
<protein>
    <submittedName>
        <fullName evidence="5">Tagaturonate reductase</fullName>
    </submittedName>
</protein>
<dbReference type="PANTHER" id="PTHR30524:SF0">
    <property type="entry name" value="ALTRONATE OXIDOREDUCTASE-RELATED"/>
    <property type="match status" value="1"/>
</dbReference>
<reference evidence="5 6" key="1">
    <citation type="submission" date="2017-05" db="EMBL/GenBank/DDBJ databases">
        <authorList>
            <person name="Varghese N."/>
            <person name="Submissions S."/>
        </authorList>
    </citation>
    <scope>NUCLEOTIDE SEQUENCE [LARGE SCALE GENOMIC DNA]</scope>
    <source>
        <strain evidence="5 6">DSM 15360</strain>
    </source>
</reference>
<feature type="domain" description="Mannitol dehydrogenase C-terminal" evidence="4">
    <location>
        <begin position="272"/>
        <end position="464"/>
    </location>
</feature>
<dbReference type="PANTHER" id="PTHR30524">
    <property type="entry name" value="MANNITOL-1-PHOSPHATE 5-DEHYDROGENASE"/>
    <property type="match status" value="1"/>
</dbReference>
<dbReference type="Pfam" id="PF08125">
    <property type="entry name" value="Mannitol_dh_C"/>
    <property type="match status" value="1"/>
</dbReference>
<dbReference type="Pfam" id="PF01232">
    <property type="entry name" value="Mannitol_dh"/>
    <property type="match status" value="1"/>
</dbReference>
<evidence type="ECO:0000256" key="2">
    <source>
        <dbReference type="ARBA" id="ARBA00023027"/>
    </source>
</evidence>
<dbReference type="SUPFAM" id="SSF51735">
    <property type="entry name" value="NAD(P)-binding Rossmann-fold domains"/>
    <property type="match status" value="1"/>
</dbReference>
<keyword evidence="2" id="KW-0520">NAD</keyword>
<sequence length="471" mass="53152">MQSLSKSSIASSPRPVKILQFGNGNFLRGFTDWMIEKSNQAGAFNGDIHIVQVHSKSGSNPMKDQDCLFHVIEQGLKKGELVQESTLVKSVAGITNVFENYQEYLELGENPDLRFIVSNTTEAGIVFDQTDHSADSISKTFPGKLTALLYHRFKTFDGDASKGLIFLPCELIEGNGEALKECIQKYISFWKLPAEFSEWIDWKNIFCNTLVDRIVPGFPKGSIEEIQEKIGYKDDMAVMVEPYHFWAIEGAKTVKEEFPLDKAGLNVKFVDNLAPFRTQKVRILNGGHTSMVPYGYLKGLRTVREAVESPEIGEFLRKAIFEEIIPTLNMPQDELEQFANDVLERFANPFIVHELKSIALNSISKFKVRVLPSLLAYYELKKAWPEKLTLSFAALLVFYKGNYNGVEIPVNDNPTLMAEFNSAWSLGSTKEVVEKLLSERDYWGEDLRSYEGLVESVTKAVDQLLISSPKP</sequence>
<comment type="caution">
    <text evidence="5">The sequence shown here is derived from an EMBL/GenBank/DDBJ whole genome shotgun (WGS) entry which is preliminary data.</text>
</comment>
<accession>A0ABY1P172</accession>
<proteinExistence type="predicted"/>
<dbReference type="Gene3D" id="3.40.50.720">
    <property type="entry name" value="NAD(P)-binding Rossmann-like Domain"/>
    <property type="match status" value="1"/>
</dbReference>
<dbReference type="Proteomes" id="UP001157915">
    <property type="component" value="Unassembled WGS sequence"/>
</dbReference>
<evidence type="ECO:0000313" key="6">
    <source>
        <dbReference type="Proteomes" id="UP001157915"/>
    </source>
</evidence>